<dbReference type="Proteomes" id="UP000828390">
    <property type="component" value="Unassembled WGS sequence"/>
</dbReference>
<reference evidence="2" key="2">
    <citation type="submission" date="2020-11" db="EMBL/GenBank/DDBJ databases">
        <authorList>
            <person name="McCartney M.A."/>
            <person name="Auch B."/>
            <person name="Kono T."/>
            <person name="Mallez S."/>
            <person name="Becker A."/>
            <person name="Gohl D.M."/>
            <person name="Silverstein K.A.T."/>
            <person name="Koren S."/>
            <person name="Bechman K.B."/>
            <person name="Herman A."/>
            <person name="Abrahante J.E."/>
            <person name="Garbe J."/>
        </authorList>
    </citation>
    <scope>NUCLEOTIDE SEQUENCE</scope>
    <source>
        <strain evidence="2">Duluth1</strain>
        <tissue evidence="2">Whole animal</tissue>
    </source>
</reference>
<evidence type="ECO:0000313" key="2">
    <source>
        <dbReference type="EMBL" id="KAH3825901.1"/>
    </source>
</evidence>
<sequence>MLKDRPIELLGVTSVCLFVGTLVSEMLIFLPKMLAVYRKPIATPPKALIHLESSTTSKLTSHRIELSTIRALDRETQTELTTDWNKKNKCTQTEFV</sequence>
<gene>
    <name evidence="2" type="ORF">DPMN_127786</name>
</gene>
<organism evidence="2 3">
    <name type="scientific">Dreissena polymorpha</name>
    <name type="common">Zebra mussel</name>
    <name type="synonym">Mytilus polymorpha</name>
    <dbReference type="NCBI Taxonomy" id="45954"/>
    <lineage>
        <taxon>Eukaryota</taxon>
        <taxon>Metazoa</taxon>
        <taxon>Spiralia</taxon>
        <taxon>Lophotrochozoa</taxon>
        <taxon>Mollusca</taxon>
        <taxon>Bivalvia</taxon>
        <taxon>Autobranchia</taxon>
        <taxon>Heteroconchia</taxon>
        <taxon>Euheterodonta</taxon>
        <taxon>Imparidentia</taxon>
        <taxon>Neoheterodontei</taxon>
        <taxon>Myida</taxon>
        <taxon>Dreissenoidea</taxon>
        <taxon>Dreissenidae</taxon>
        <taxon>Dreissena</taxon>
    </lineage>
</organism>
<proteinExistence type="predicted"/>
<accession>A0A9D4GY87</accession>
<keyword evidence="1" id="KW-1133">Transmembrane helix</keyword>
<evidence type="ECO:0000256" key="1">
    <source>
        <dbReference type="SAM" id="Phobius"/>
    </source>
</evidence>
<keyword evidence="1" id="KW-0472">Membrane</keyword>
<name>A0A9D4GY87_DREPO</name>
<keyword evidence="1" id="KW-0812">Transmembrane</keyword>
<protein>
    <submittedName>
        <fullName evidence="2">Uncharacterized protein</fullName>
    </submittedName>
</protein>
<keyword evidence="3" id="KW-1185">Reference proteome</keyword>
<dbReference type="EMBL" id="JAIWYP010000005">
    <property type="protein sequence ID" value="KAH3825901.1"/>
    <property type="molecule type" value="Genomic_DNA"/>
</dbReference>
<reference evidence="2" key="1">
    <citation type="journal article" date="2019" name="bioRxiv">
        <title>The Genome of the Zebra Mussel, Dreissena polymorpha: A Resource for Invasive Species Research.</title>
        <authorList>
            <person name="McCartney M.A."/>
            <person name="Auch B."/>
            <person name="Kono T."/>
            <person name="Mallez S."/>
            <person name="Zhang Y."/>
            <person name="Obille A."/>
            <person name="Becker A."/>
            <person name="Abrahante J.E."/>
            <person name="Garbe J."/>
            <person name="Badalamenti J.P."/>
            <person name="Herman A."/>
            <person name="Mangelson H."/>
            <person name="Liachko I."/>
            <person name="Sullivan S."/>
            <person name="Sone E.D."/>
            <person name="Koren S."/>
            <person name="Silverstein K.A.T."/>
            <person name="Beckman K.B."/>
            <person name="Gohl D.M."/>
        </authorList>
    </citation>
    <scope>NUCLEOTIDE SEQUENCE</scope>
    <source>
        <strain evidence="2">Duluth1</strain>
        <tissue evidence="2">Whole animal</tissue>
    </source>
</reference>
<dbReference type="AlphaFoldDB" id="A0A9D4GY87"/>
<feature type="transmembrane region" description="Helical" evidence="1">
    <location>
        <begin position="12"/>
        <end position="30"/>
    </location>
</feature>
<comment type="caution">
    <text evidence="2">The sequence shown here is derived from an EMBL/GenBank/DDBJ whole genome shotgun (WGS) entry which is preliminary data.</text>
</comment>
<evidence type="ECO:0000313" key="3">
    <source>
        <dbReference type="Proteomes" id="UP000828390"/>
    </source>
</evidence>